<evidence type="ECO:0000256" key="1">
    <source>
        <dbReference type="SAM" id="MobiDB-lite"/>
    </source>
</evidence>
<accession>A0ABP3AU15</accession>
<gene>
    <name evidence="2" type="ORF">I551_0222</name>
</gene>
<comment type="caution">
    <text evidence="2">The sequence shown here is derived from an EMBL/GenBank/DDBJ whole genome shotgun (WGS) entry which is preliminary data.</text>
</comment>
<organism evidence="2 3">
    <name type="scientific">Mycobacterium ulcerans str. Harvey</name>
    <dbReference type="NCBI Taxonomy" id="1299332"/>
    <lineage>
        <taxon>Bacteria</taxon>
        <taxon>Bacillati</taxon>
        <taxon>Actinomycetota</taxon>
        <taxon>Actinomycetes</taxon>
        <taxon>Mycobacteriales</taxon>
        <taxon>Mycobacteriaceae</taxon>
        <taxon>Mycobacterium</taxon>
        <taxon>Mycobacterium ulcerans group</taxon>
    </lineage>
</organism>
<dbReference type="EMBL" id="JAOL01000063">
    <property type="protein sequence ID" value="EUA93254.1"/>
    <property type="molecule type" value="Genomic_DNA"/>
</dbReference>
<evidence type="ECO:0000313" key="3">
    <source>
        <dbReference type="Proteomes" id="UP000020681"/>
    </source>
</evidence>
<sequence length="44" mass="4849">MRMLRPEAMTAGMVQDFTGTPSTSTTQVPQLLVSQPQWVPVSRS</sequence>
<feature type="region of interest" description="Disordered" evidence="1">
    <location>
        <begin position="1"/>
        <end position="44"/>
    </location>
</feature>
<dbReference type="Proteomes" id="UP000020681">
    <property type="component" value="Unassembled WGS sequence"/>
</dbReference>
<feature type="compositionally biased region" description="Polar residues" evidence="1">
    <location>
        <begin position="17"/>
        <end position="44"/>
    </location>
</feature>
<protein>
    <submittedName>
        <fullName evidence="2">(2Fe-2S)-binding domain protein</fullName>
    </submittedName>
</protein>
<proteinExistence type="predicted"/>
<evidence type="ECO:0000313" key="2">
    <source>
        <dbReference type="EMBL" id="EUA93254.1"/>
    </source>
</evidence>
<keyword evidence="3" id="KW-1185">Reference proteome</keyword>
<reference evidence="2 3" key="1">
    <citation type="submission" date="2014-01" db="EMBL/GenBank/DDBJ databases">
        <authorList>
            <person name="Dobos K."/>
            <person name="Lenaerts A."/>
            <person name="Ordway D."/>
            <person name="DeGroote M.A."/>
            <person name="Parker T."/>
            <person name="Sizemore C."/>
            <person name="Tallon L.J."/>
            <person name="Sadzewicz L.K."/>
            <person name="Sengamalay N."/>
            <person name="Fraser C.M."/>
            <person name="Hine E."/>
            <person name="Shefchek K.A."/>
            <person name="Das S.P."/>
            <person name="Tettelin H."/>
        </authorList>
    </citation>
    <scope>NUCLEOTIDE SEQUENCE [LARGE SCALE GENOMIC DNA]</scope>
    <source>
        <strain evidence="2 3">Harvey</strain>
    </source>
</reference>
<name>A0ABP3AU15_MYCUL</name>